<reference evidence="2 3" key="1">
    <citation type="journal article" date="2019" name="Nat. Plants">
        <title>Stout camphor tree genome fills gaps in understanding of flowering plant genome evolution.</title>
        <authorList>
            <person name="Chaw S.M."/>
            <person name="Liu Y.C."/>
            <person name="Wu Y.W."/>
            <person name="Wang H.Y."/>
            <person name="Lin C.I."/>
            <person name="Wu C.S."/>
            <person name="Ke H.M."/>
            <person name="Chang L.Y."/>
            <person name="Hsu C.Y."/>
            <person name="Yang H.T."/>
            <person name="Sudianto E."/>
            <person name="Hsu M.H."/>
            <person name="Wu K.P."/>
            <person name="Wang L.N."/>
            <person name="Leebens-Mack J.H."/>
            <person name="Tsai I.J."/>
        </authorList>
    </citation>
    <scope>NUCLEOTIDE SEQUENCE [LARGE SCALE GENOMIC DNA]</scope>
    <source>
        <strain evidence="3">cv. Chaw 1501</strain>
        <tissue evidence="2">Young leaves</tissue>
    </source>
</reference>
<name>A0A3S3NZC5_9MAGN</name>
<dbReference type="AlphaFoldDB" id="A0A3S3NZC5"/>
<evidence type="ECO:0000256" key="1">
    <source>
        <dbReference type="SAM" id="Phobius"/>
    </source>
</evidence>
<proteinExistence type="predicted"/>
<accession>A0A3S3NZC5</accession>
<dbReference type="PANTHER" id="PTHR35307">
    <property type="entry name" value="PROTEIN, PUTATIVE-RELATED"/>
    <property type="match status" value="1"/>
</dbReference>
<sequence length="287" mass="31201">MDGPQLIAKVIAVCILVVTMIVNIGTQMGTGVIYAFFPEHAIVMFLMLALLLILCSTAVMVPAARELVEEKNIEISMSYGDEVLYNLKLRESVMKHCLMAVTGNGQYAVGRSAICTASGAFCLLSALILGQAAVRSLIISDWAGSLQDRKSTTGYMFNIGCGVVCLLTKKQETIALSSAEAEYVAATSATCQAVRMRRIFEDLHQSQSGFQRVVEFDSNKVPLLGSETSPPNCWALPIVILTQIAKAIAPPDKEKDVELLPSGIHESLKYVRLIEANLDGKRLINMR</sequence>
<keyword evidence="3" id="KW-1185">Reference proteome</keyword>
<keyword evidence="1" id="KW-0472">Membrane</keyword>
<comment type="caution">
    <text evidence="2">The sequence shown here is derived from an EMBL/GenBank/DDBJ whole genome shotgun (WGS) entry which is preliminary data.</text>
</comment>
<evidence type="ECO:0000313" key="3">
    <source>
        <dbReference type="Proteomes" id="UP000283530"/>
    </source>
</evidence>
<gene>
    <name evidence="2" type="ORF">CKAN_00673700</name>
</gene>
<dbReference type="CDD" id="cd09272">
    <property type="entry name" value="RNase_HI_RT_Ty1"/>
    <property type="match status" value="1"/>
</dbReference>
<feature type="transmembrane region" description="Helical" evidence="1">
    <location>
        <begin position="12"/>
        <end position="36"/>
    </location>
</feature>
<dbReference type="STRING" id="337451.A0A3S3NZC5"/>
<dbReference type="EMBL" id="QPKB01000002">
    <property type="protein sequence ID" value="RWR78214.1"/>
    <property type="molecule type" value="Genomic_DNA"/>
</dbReference>
<keyword evidence="1" id="KW-0812">Transmembrane</keyword>
<organism evidence="2 3">
    <name type="scientific">Cinnamomum micranthum f. kanehirae</name>
    <dbReference type="NCBI Taxonomy" id="337451"/>
    <lineage>
        <taxon>Eukaryota</taxon>
        <taxon>Viridiplantae</taxon>
        <taxon>Streptophyta</taxon>
        <taxon>Embryophyta</taxon>
        <taxon>Tracheophyta</taxon>
        <taxon>Spermatophyta</taxon>
        <taxon>Magnoliopsida</taxon>
        <taxon>Magnoliidae</taxon>
        <taxon>Laurales</taxon>
        <taxon>Lauraceae</taxon>
        <taxon>Cinnamomum</taxon>
    </lineage>
</organism>
<dbReference type="OrthoDB" id="413760at2759"/>
<keyword evidence="1" id="KW-1133">Transmembrane helix</keyword>
<dbReference type="PANTHER" id="PTHR35307:SF3">
    <property type="entry name" value="DUF4220 DOMAIN-CONTAINING PROTEIN"/>
    <property type="match status" value="1"/>
</dbReference>
<dbReference type="Proteomes" id="UP000283530">
    <property type="component" value="Unassembled WGS sequence"/>
</dbReference>
<feature type="transmembrane region" description="Helical" evidence="1">
    <location>
        <begin position="42"/>
        <end position="61"/>
    </location>
</feature>
<protein>
    <submittedName>
        <fullName evidence="2">Uncharacterized protein</fullName>
    </submittedName>
</protein>
<evidence type="ECO:0000313" key="2">
    <source>
        <dbReference type="EMBL" id="RWR78214.1"/>
    </source>
</evidence>